<reference evidence="8 10" key="1">
    <citation type="journal article" date="2011" name="Nature">
        <title>The Medicago genome provides insight into the evolution of rhizobial symbioses.</title>
        <authorList>
            <person name="Young N.D."/>
            <person name="Debelle F."/>
            <person name="Oldroyd G.E."/>
            <person name="Geurts R."/>
            <person name="Cannon S.B."/>
            <person name="Udvardi M.K."/>
            <person name="Benedito V.A."/>
            <person name="Mayer K.F."/>
            <person name="Gouzy J."/>
            <person name="Schoof H."/>
            <person name="Van de Peer Y."/>
            <person name="Proost S."/>
            <person name="Cook D.R."/>
            <person name="Meyers B.C."/>
            <person name="Spannagl M."/>
            <person name="Cheung F."/>
            <person name="De Mita S."/>
            <person name="Krishnakumar V."/>
            <person name="Gundlach H."/>
            <person name="Zhou S."/>
            <person name="Mudge J."/>
            <person name="Bharti A.K."/>
            <person name="Murray J.D."/>
            <person name="Naoumkina M.A."/>
            <person name="Rosen B."/>
            <person name="Silverstein K.A."/>
            <person name="Tang H."/>
            <person name="Rombauts S."/>
            <person name="Zhao P.X."/>
            <person name="Zhou P."/>
            <person name="Barbe V."/>
            <person name="Bardou P."/>
            <person name="Bechner M."/>
            <person name="Bellec A."/>
            <person name="Berger A."/>
            <person name="Berges H."/>
            <person name="Bidwell S."/>
            <person name="Bisseling T."/>
            <person name="Choisne N."/>
            <person name="Couloux A."/>
            <person name="Denny R."/>
            <person name="Deshpande S."/>
            <person name="Dai X."/>
            <person name="Doyle J.J."/>
            <person name="Dudez A.M."/>
            <person name="Farmer A.D."/>
            <person name="Fouteau S."/>
            <person name="Franken C."/>
            <person name="Gibelin C."/>
            <person name="Gish J."/>
            <person name="Goldstein S."/>
            <person name="Gonzalez A.J."/>
            <person name="Green P.J."/>
            <person name="Hallab A."/>
            <person name="Hartog M."/>
            <person name="Hua A."/>
            <person name="Humphray S.J."/>
            <person name="Jeong D.H."/>
            <person name="Jing Y."/>
            <person name="Jocker A."/>
            <person name="Kenton S.M."/>
            <person name="Kim D.J."/>
            <person name="Klee K."/>
            <person name="Lai H."/>
            <person name="Lang C."/>
            <person name="Lin S."/>
            <person name="Macmil S.L."/>
            <person name="Magdelenat G."/>
            <person name="Matthews L."/>
            <person name="McCorrison J."/>
            <person name="Monaghan E.L."/>
            <person name="Mun J.H."/>
            <person name="Najar F.Z."/>
            <person name="Nicholson C."/>
            <person name="Noirot C."/>
            <person name="O'Bleness M."/>
            <person name="Paule C.R."/>
            <person name="Poulain J."/>
            <person name="Prion F."/>
            <person name="Qin B."/>
            <person name="Qu C."/>
            <person name="Retzel E.F."/>
            <person name="Riddle C."/>
            <person name="Sallet E."/>
            <person name="Samain S."/>
            <person name="Samson N."/>
            <person name="Sanders I."/>
            <person name="Saurat O."/>
            <person name="Scarpelli C."/>
            <person name="Schiex T."/>
            <person name="Segurens B."/>
            <person name="Severin A.J."/>
            <person name="Sherrier D.J."/>
            <person name="Shi R."/>
            <person name="Sims S."/>
            <person name="Singer S.R."/>
            <person name="Sinharoy S."/>
            <person name="Sterck L."/>
            <person name="Viollet A."/>
            <person name="Wang B.B."/>
            <person name="Wang K."/>
            <person name="Wang M."/>
            <person name="Wang X."/>
            <person name="Warfsmann J."/>
            <person name="Weissenbach J."/>
            <person name="White D.D."/>
            <person name="White J.D."/>
            <person name="Wiley G.B."/>
            <person name="Wincker P."/>
            <person name="Xing Y."/>
            <person name="Yang L."/>
            <person name="Yao Z."/>
            <person name="Ying F."/>
            <person name="Zhai J."/>
            <person name="Zhou L."/>
            <person name="Zuber A."/>
            <person name="Denarie J."/>
            <person name="Dixon R.A."/>
            <person name="May G.D."/>
            <person name="Schwartz D.C."/>
            <person name="Rogers J."/>
            <person name="Quetier F."/>
            <person name="Town C.D."/>
            <person name="Roe B.A."/>
        </authorList>
    </citation>
    <scope>NUCLEOTIDE SEQUENCE [LARGE SCALE GENOMIC DNA]</scope>
    <source>
        <strain evidence="8">A17</strain>
        <strain evidence="9 10">cv. Jemalong A17</strain>
    </source>
</reference>
<evidence type="ECO:0000313" key="9">
    <source>
        <dbReference type="EnsemblPlants" id="AES82277"/>
    </source>
</evidence>
<evidence type="ECO:0000313" key="8">
    <source>
        <dbReference type="EMBL" id="AES82277.1"/>
    </source>
</evidence>
<dbReference type="EnsemblPlants" id="AES82277">
    <property type="protein sequence ID" value="AES82277"/>
    <property type="gene ID" value="MTR_7g110590"/>
</dbReference>
<evidence type="ECO:0000313" key="10">
    <source>
        <dbReference type="Proteomes" id="UP000002051"/>
    </source>
</evidence>
<accession>G7KUL5</accession>
<evidence type="ECO:0000259" key="7">
    <source>
        <dbReference type="Pfam" id="PF12717"/>
    </source>
</evidence>
<dbReference type="GO" id="GO:0005634">
    <property type="term" value="C:nucleus"/>
    <property type="evidence" value="ECO:0007669"/>
    <property type="project" value="UniProtKB-SubCell"/>
</dbReference>
<dbReference type="AlphaFoldDB" id="G7KUL5"/>
<dbReference type="EMBL" id="CM001223">
    <property type="protein sequence ID" value="AES82277.1"/>
    <property type="molecule type" value="Genomic_DNA"/>
</dbReference>
<dbReference type="eggNOG" id="KOG0413">
    <property type="taxonomic scope" value="Eukaryota"/>
</dbReference>
<dbReference type="InterPro" id="IPR032682">
    <property type="entry name" value="Cnd1_C"/>
</dbReference>
<feature type="domain" description="Condensin complex subunit 1 C-terminal" evidence="7">
    <location>
        <begin position="464"/>
        <end position="579"/>
    </location>
</feature>
<keyword evidence="4" id="KW-0539">Nucleus</keyword>
<keyword evidence="5" id="KW-0131">Cell cycle</keyword>
<dbReference type="GO" id="GO:0010032">
    <property type="term" value="P:meiotic chromosome condensation"/>
    <property type="evidence" value="ECO:0000318"/>
    <property type="project" value="GO_Central"/>
</dbReference>
<reference evidence="8 10" key="2">
    <citation type="journal article" date="2014" name="BMC Genomics">
        <title>An improved genome release (version Mt4.0) for the model legume Medicago truncatula.</title>
        <authorList>
            <person name="Tang H."/>
            <person name="Krishnakumar V."/>
            <person name="Bidwell S."/>
            <person name="Rosen B."/>
            <person name="Chan A."/>
            <person name="Zhou S."/>
            <person name="Gentzbittel L."/>
            <person name="Childs K.L."/>
            <person name="Yandell M."/>
            <person name="Gundlach H."/>
            <person name="Mayer K.F."/>
            <person name="Schwartz D.C."/>
            <person name="Town C.D."/>
        </authorList>
    </citation>
    <scope>GENOME REANNOTATION</scope>
    <source>
        <strain evidence="9 10">cv. Jemalong A17</strain>
    </source>
</reference>
<keyword evidence="10" id="KW-1185">Reference proteome</keyword>
<feature type="region of interest" description="Disordered" evidence="6">
    <location>
        <begin position="344"/>
        <end position="364"/>
    </location>
</feature>
<evidence type="ECO:0000256" key="5">
    <source>
        <dbReference type="ARBA" id="ARBA00023306"/>
    </source>
</evidence>
<organism evidence="8 10">
    <name type="scientific">Medicago truncatula</name>
    <name type="common">Barrel medic</name>
    <name type="synonym">Medicago tribuloides</name>
    <dbReference type="NCBI Taxonomy" id="3880"/>
    <lineage>
        <taxon>Eukaryota</taxon>
        <taxon>Viridiplantae</taxon>
        <taxon>Streptophyta</taxon>
        <taxon>Embryophyta</taxon>
        <taxon>Tracheophyta</taxon>
        <taxon>Spermatophyta</taxon>
        <taxon>Magnoliopsida</taxon>
        <taxon>eudicotyledons</taxon>
        <taxon>Gunneridae</taxon>
        <taxon>Pentapetalae</taxon>
        <taxon>rosids</taxon>
        <taxon>fabids</taxon>
        <taxon>Fabales</taxon>
        <taxon>Fabaceae</taxon>
        <taxon>Papilionoideae</taxon>
        <taxon>50 kb inversion clade</taxon>
        <taxon>NPAAA clade</taxon>
        <taxon>Hologalegina</taxon>
        <taxon>IRL clade</taxon>
        <taxon>Trifolieae</taxon>
        <taxon>Medicago</taxon>
    </lineage>
</organism>
<dbReference type="GO" id="GO:0000779">
    <property type="term" value="C:condensed chromosome, centromeric region"/>
    <property type="evidence" value="ECO:0000318"/>
    <property type="project" value="GO_Central"/>
</dbReference>
<keyword evidence="3" id="KW-0498">Mitosis</keyword>
<dbReference type="STRING" id="3880.G7KUL5"/>
<dbReference type="GO" id="GO:0007076">
    <property type="term" value="P:mitotic chromosome condensation"/>
    <property type="evidence" value="ECO:0000318"/>
    <property type="project" value="GO_Central"/>
</dbReference>
<dbReference type="Proteomes" id="UP000002051">
    <property type="component" value="Unassembled WGS sequence"/>
</dbReference>
<evidence type="ECO:0000256" key="3">
    <source>
        <dbReference type="ARBA" id="ARBA00022776"/>
    </source>
</evidence>
<evidence type="ECO:0000256" key="4">
    <source>
        <dbReference type="ARBA" id="ARBA00023242"/>
    </source>
</evidence>
<dbReference type="GO" id="GO:0051301">
    <property type="term" value="P:cell division"/>
    <property type="evidence" value="ECO:0007669"/>
    <property type="project" value="UniProtKB-KW"/>
</dbReference>
<proteinExistence type="predicted"/>
<evidence type="ECO:0000256" key="2">
    <source>
        <dbReference type="ARBA" id="ARBA00022618"/>
    </source>
</evidence>
<dbReference type="GO" id="GO:0000796">
    <property type="term" value="C:condensin complex"/>
    <property type="evidence" value="ECO:0000318"/>
    <property type="project" value="GO_Central"/>
</dbReference>
<evidence type="ECO:0000256" key="1">
    <source>
        <dbReference type="ARBA" id="ARBA00004123"/>
    </source>
</evidence>
<evidence type="ECO:0000256" key="6">
    <source>
        <dbReference type="SAM" id="MobiDB-lite"/>
    </source>
</evidence>
<name>G7KUL5_MEDTR</name>
<protein>
    <submittedName>
        <fullName evidence="8">Condensin-2 complex subunit D3-like protein</fullName>
    </submittedName>
</protein>
<dbReference type="PaxDb" id="3880-AES82277"/>
<dbReference type="Pfam" id="PF12717">
    <property type="entry name" value="Cnd1"/>
    <property type="match status" value="1"/>
</dbReference>
<gene>
    <name evidence="8" type="ordered locus">MTR_7g110590</name>
</gene>
<comment type="subcellular location">
    <subcellularLocation>
        <location evidence="1">Nucleus</location>
    </subcellularLocation>
</comment>
<dbReference type="SUPFAM" id="SSF48371">
    <property type="entry name" value="ARM repeat"/>
    <property type="match status" value="1"/>
</dbReference>
<reference evidence="9" key="3">
    <citation type="submission" date="2015-04" db="UniProtKB">
        <authorList>
            <consortium name="EnsemblPlants"/>
        </authorList>
    </citation>
    <scope>IDENTIFICATION</scope>
    <source>
        <strain evidence="9">cv. Jemalong A17</strain>
    </source>
</reference>
<dbReference type="GO" id="GO:0042393">
    <property type="term" value="F:histone binding"/>
    <property type="evidence" value="ECO:0000318"/>
    <property type="project" value="GO_Central"/>
</dbReference>
<dbReference type="InterPro" id="IPR026971">
    <property type="entry name" value="CND1/NCAPD3"/>
</dbReference>
<keyword evidence="2" id="KW-0132">Cell division</keyword>
<dbReference type="OMA" id="FPRYLAN"/>
<dbReference type="InterPro" id="IPR016024">
    <property type="entry name" value="ARM-type_fold"/>
</dbReference>
<dbReference type="HOGENOM" id="CLU_002301_1_0_1"/>
<dbReference type="PANTHER" id="PTHR14222:SF1">
    <property type="entry name" value="CONDENSIN-2 COMPLEX SUBUNIT D3"/>
    <property type="match status" value="1"/>
</dbReference>
<sequence>MFPGRDCSNGVKKALANFPRYLANKAPDKAEPRDKALIEFVKYAVKMSLGKVNLRLLAVDLILNMLTSLKDPLGVLVKRCSDFSAMIRAKALPSLAQVLRFLSGNDKASVVLKEFLGFDDGNVVDVGGKGINEMLRRRCVDEKAIVRKAALLLVTNLTALLGGATDEVGLKTMGMACSDSLVSIRKARKRLDKEMDMPFPQGILYLLREICNGERLNHKIVTALQKIVEVSESIWLNHSKPIEKWTAPPGAWFLLSEVSAFLPKLPNEAATDLEKNLLDRIKKFNMHSTKFFMDWAGGPLEIITSIVLGEAEALVLIRVHDSLSIASQIIEAFISDNSEQNAQTDFFTPPRSGPSKGRKSVRKRKSLSKPVTAIYTIGSLVIVCPCADISTVTSLLHTIITSGRSVPKVSKLPCPTISLQQEAPSFYIQGWLTMGKLCLADGKLAKNYIPLFVQELEKADSAALRNNIVVATADFCVRYTALIDCYITKITRCLLDPCELVRRQTFVLLSRLLQRDYVKWRGVLFLRFLFVDESEKIRQLADFLTLIIKAPLLAYNSFVEAVFVLNDCRAHNGHHESNESRTERVLMKNQGLEECTFAKLCAEILAAVSDGMLNIEDATEQSVLRDQNTFQILGCKEIHIQSARVSSESADLEEEGGENGSSTRKAITQAVKKGLIQNTIPIFIELKCLLETKNSPLIGSLMECLRVLLKDYKNEIDDILVADKQLQKELIYDMQKYEAAKAKATVAEAIAAKPKSGANQSPDVSKNLTKEHGQTQVQNVDSDMLPSGSRIASAMADAAAASTARSVLKEINKGTATPQLSSLNIPKVKSFTGECMSRGDKRLDFLKSLQKTLF</sequence>
<dbReference type="PANTHER" id="PTHR14222">
    <property type="entry name" value="CONDENSIN"/>
    <property type="match status" value="1"/>
</dbReference>